<proteinExistence type="predicted"/>
<dbReference type="EMBL" id="KF126072">
    <property type="protein sequence ID" value="AIA93414.1"/>
    <property type="molecule type" value="Genomic_DNA"/>
</dbReference>
<sequence>MLALFLGLAAISTAHAEAAPLSAAVRMAKWQLAHQDVSIRSSRFPEETARANAWEQAAFWDGMTALADHLPGEKWIARSILAMGRRERWQVGPRPYHADDQAIGQVLRS</sequence>
<feature type="chain" id="PRO_5001582518" evidence="1">
    <location>
        <begin position="17"/>
        <end position="109"/>
    </location>
</feature>
<reference evidence="2" key="1">
    <citation type="journal article" date="2013" name="Environ. Microbiol.">
        <title>Seasonally variable intestinal metagenomes of the red palm weevil (Rhynchophorus ferrugineus).</title>
        <authorList>
            <person name="Jia S."/>
            <person name="Zhang X."/>
            <person name="Zhang G."/>
            <person name="Yin A."/>
            <person name="Zhang S."/>
            <person name="Li F."/>
            <person name="Wang L."/>
            <person name="Zhao D."/>
            <person name="Yun Q."/>
            <person name="Tala"/>
            <person name="Wang J."/>
            <person name="Sun G."/>
            <person name="Baabdullah M."/>
            <person name="Yu X."/>
            <person name="Hu S."/>
            <person name="Al-Mssallem I.S."/>
            <person name="Yu J."/>
        </authorList>
    </citation>
    <scope>NUCLEOTIDE SEQUENCE</scope>
</reference>
<protein>
    <submittedName>
        <fullName evidence="2">CAZy families GH105 protein</fullName>
    </submittedName>
</protein>
<dbReference type="AlphaFoldDB" id="A0A060CDZ7"/>
<name>A0A060CDZ7_9CAUL</name>
<dbReference type="InterPro" id="IPR012341">
    <property type="entry name" value="6hp_glycosidase-like_sf"/>
</dbReference>
<organism evidence="2">
    <name type="scientific">uncultured Asticcacaulis sp</name>
    <dbReference type="NCBI Taxonomy" id="265211"/>
    <lineage>
        <taxon>Bacteria</taxon>
        <taxon>Pseudomonadati</taxon>
        <taxon>Pseudomonadota</taxon>
        <taxon>Alphaproteobacteria</taxon>
        <taxon>Caulobacterales</taxon>
        <taxon>Caulobacteraceae</taxon>
        <taxon>Asticcacaulis</taxon>
        <taxon>environmental samples</taxon>
    </lineage>
</organism>
<evidence type="ECO:0000256" key="1">
    <source>
        <dbReference type="SAM" id="SignalP"/>
    </source>
</evidence>
<feature type="non-terminal residue" evidence="2">
    <location>
        <position position="109"/>
    </location>
</feature>
<feature type="signal peptide" evidence="1">
    <location>
        <begin position="1"/>
        <end position="16"/>
    </location>
</feature>
<dbReference type="Gene3D" id="1.50.10.10">
    <property type="match status" value="1"/>
</dbReference>
<dbReference type="GO" id="GO:0005975">
    <property type="term" value="P:carbohydrate metabolic process"/>
    <property type="evidence" value="ECO:0007669"/>
    <property type="project" value="InterPro"/>
</dbReference>
<keyword evidence="1" id="KW-0732">Signal</keyword>
<accession>A0A060CDZ7</accession>
<evidence type="ECO:0000313" key="2">
    <source>
        <dbReference type="EMBL" id="AIA93414.1"/>
    </source>
</evidence>